<name>A0ABP8W3Z2_9PSEU</name>
<comment type="subcellular location">
    <subcellularLocation>
        <location evidence="1 7">Cell membrane</location>
        <topology evidence="1 7">Multi-pass membrane protein</topology>
    </subcellularLocation>
</comment>
<comment type="caution">
    <text evidence="9">The sequence shown here is derived from an EMBL/GenBank/DDBJ whole genome shotgun (WGS) entry which is preliminary data.</text>
</comment>
<evidence type="ECO:0000256" key="1">
    <source>
        <dbReference type="ARBA" id="ARBA00004651"/>
    </source>
</evidence>
<evidence type="ECO:0000259" key="8">
    <source>
        <dbReference type="PROSITE" id="PS50928"/>
    </source>
</evidence>
<keyword evidence="5 7" id="KW-1133">Transmembrane helix</keyword>
<dbReference type="InterPro" id="IPR051393">
    <property type="entry name" value="ABC_transporter_permease"/>
</dbReference>
<keyword evidence="4 7" id="KW-0812">Transmembrane</keyword>
<feature type="transmembrane region" description="Helical" evidence="7">
    <location>
        <begin position="230"/>
        <end position="252"/>
    </location>
</feature>
<dbReference type="EMBL" id="BAABIC010000003">
    <property type="protein sequence ID" value="GAA4679703.1"/>
    <property type="molecule type" value="Genomic_DNA"/>
</dbReference>
<proteinExistence type="inferred from homology"/>
<dbReference type="PANTHER" id="PTHR30193">
    <property type="entry name" value="ABC TRANSPORTER PERMEASE PROTEIN"/>
    <property type="match status" value="1"/>
</dbReference>
<feature type="transmembrane region" description="Helical" evidence="7">
    <location>
        <begin position="272"/>
        <end position="294"/>
    </location>
</feature>
<organism evidence="9 10">
    <name type="scientific">Pseudonocardia yuanmonensis</name>
    <dbReference type="NCBI Taxonomy" id="1095914"/>
    <lineage>
        <taxon>Bacteria</taxon>
        <taxon>Bacillati</taxon>
        <taxon>Actinomycetota</taxon>
        <taxon>Actinomycetes</taxon>
        <taxon>Pseudonocardiales</taxon>
        <taxon>Pseudonocardiaceae</taxon>
        <taxon>Pseudonocardia</taxon>
    </lineage>
</organism>
<evidence type="ECO:0000313" key="10">
    <source>
        <dbReference type="Proteomes" id="UP001500325"/>
    </source>
</evidence>
<protein>
    <submittedName>
        <fullName evidence="9">Sugar ABC transporter permease</fullName>
    </submittedName>
</protein>
<feature type="transmembrane region" description="Helical" evidence="7">
    <location>
        <begin position="113"/>
        <end position="136"/>
    </location>
</feature>
<dbReference type="CDD" id="cd06261">
    <property type="entry name" value="TM_PBP2"/>
    <property type="match status" value="1"/>
</dbReference>
<reference evidence="10" key="1">
    <citation type="journal article" date="2019" name="Int. J. Syst. Evol. Microbiol.">
        <title>The Global Catalogue of Microorganisms (GCM) 10K type strain sequencing project: providing services to taxonomists for standard genome sequencing and annotation.</title>
        <authorList>
            <consortium name="The Broad Institute Genomics Platform"/>
            <consortium name="The Broad Institute Genome Sequencing Center for Infectious Disease"/>
            <person name="Wu L."/>
            <person name="Ma J."/>
        </authorList>
    </citation>
    <scope>NUCLEOTIDE SEQUENCE [LARGE SCALE GENOMIC DNA]</scope>
    <source>
        <strain evidence="10">JCM 18055</strain>
    </source>
</reference>
<evidence type="ECO:0000256" key="7">
    <source>
        <dbReference type="RuleBase" id="RU363032"/>
    </source>
</evidence>
<dbReference type="InterPro" id="IPR000515">
    <property type="entry name" value="MetI-like"/>
</dbReference>
<feature type="transmembrane region" description="Helical" evidence="7">
    <location>
        <begin position="28"/>
        <end position="55"/>
    </location>
</feature>
<dbReference type="SUPFAM" id="SSF161098">
    <property type="entry name" value="MetI-like"/>
    <property type="match status" value="1"/>
</dbReference>
<evidence type="ECO:0000256" key="6">
    <source>
        <dbReference type="ARBA" id="ARBA00023136"/>
    </source>
</evidence>
<keyword evidence="10" id="KW-1185">Reference proteome</keyword>
<keyword evidence="2 7" id="KW-0813">Transport</keyword>
<dbReference type="PANTHER" id="PTHR30193:SF37">
    <property type="entry name" value="INNER MEMBRANE ABC TRANSPORTER PERMEASE PROTEIN YCJO"/>
    <property type="match status" value="1"/>
</dbReference>
<evidence type="ECO:0000313" key="9">
    <source>
        <dbReference type="EMBL" id="GAA4679703.1"/>
    </source>
</evidence>
<comment type="similarity">
    <text evidence="7">Belongs to the binding-protein-dependent transport system permease family.</text>
</comment>
<dbReference type="InterPro" id="IPR035906">
    <property type="entry name" value="MetI-like_sf"/>
</dbReference>
<keyword evidence="3" id="KW-1003">Cell membrane</keyword>
<accession>A0ABP8W3Z2</accession>
<sequence length="302" mass="33355">MAEVTEAVRAARTATGERRGGPQRWLPYLLLAPSVAYLLIFFASPMIQAFGLAFTSTTGGWGLESVRAMFGDDRFWPAVWTTLILLVVLLPLQFALALAMSMVITSRLRASGFWLYVFLLPLGVSELGAGILWYSIFVEQGWLNTVLQSLGLIDRPVIWLDYREPWRVIGTIVVAEAWRSTSLIVIILVGGLRAIPRDYLEAADVFHAGPWQRMRHVVLPMMRPTIRTALIVRTVLAFEVFATVVALGGTATDVLATQANRAYTEYQDAHLASAYGLVILLVSLVAVGIILVALPTRKERGQ</sequence>
<dbReference type="Pfam" id="PF00528">
    <property type="entry name" value="BPD_transp_1"/>
    <property type="match status" value="1"/>
</dbReference>
<feature type="transmembrane region" description="Helical" evidence="7">
    <location>
        <begin position="168"/>
        <end position="189"/>
    </location>
</feature>
<evidence type="ECO:0000256" key="4">
    <source>
        <dbReference type="ARBA" id="ARBA00022692"/>
    </source>
</evidence>
<dbReference type="Proteomes" id="UP001500325">
    <property type="component" value="Unassembled WGS sequence"/>
</dbReference>
<evidence type="ECO:0000256" key="5">
    <source>
        <dbReference type="ARBA" id="ARBA00022989"/>
    </source>
</evidence>
<evidence type="ECO:0000256" key="2">
    <source>
        <dbReference type="ARBA" id="ARBA00022448"/>
    </source>
</evidence>
<keyword evidence="6 7" id="KW-0472">Membrane</keyword>
<feature type="transmembrane region" description="Helical" evidence="7">
    <location>
        <begin position="75"/>
        <end position="101"/>
    </location>
</feature>
<evidence type="ECO:0000256" key="3">
    <source>
        <dbReference type="ARBA" id="ARBA00022475"/>
    </source>
</evidence>
<gene>
    <name evidence="9" type="ORF">GCM10023215_11150</name>
</gene>
<dbReference type="PROSITE" id="PS50928">
    <property type="entry name" value="ABC_TM1"/>
    <property type="match status" value="1"/>
</dbReference>
<feature type="domain" description="ABC transmembrane type-1" evidence="8">
    <location>
        <begin position="79"/>
        <end position="290"/>
    </location>
</feature>
<dbReference type="Gene3D" id="1.10.3720.10">
    <property type="entry name" value="MetI-like"/>
    <property type="match status" value="1"/>
</dbReference>